<dbReference type="Proteomes" id="UP001157133">
    <property type="component" value="Unassembled WGS sequence"/>
</dbReference>
<reference evidence="6 7" key="1">
    <citation type="submission" date="2023-03" db="EMBL/GenBank/DDBJ databases">
        <title>Draft genome sequence of Thalassotalea eurytherma JCM 18482T.</title>
        <authorList>
            <person name="Sawabe T."/>
        </authorList>
    </citation>
    <scope>NUCLEOTIDE SEQUENCE [LARGE SCALE GENOMIC DNA]</scope>
    <source>
        <strain evidence="6 7">JCM 18482</strain>
    </source>
</reference>
<comment type="caution">
    <text evidence="6">The sequence shown here is derived from an EMBL/GenBank/DDBJ whole genome shotgun (WGS) entry which is preliminary data.</text>
</comment>
<keyword evidence="5" id="KW-0732">Signal</keyword>
<evidence type="ECO:0000256" key="4">
    <source>
        <dbReference type="RuleBase" id="RU000499"/>
    </source>
</evidence>
<evidence type="ECO:0000256" key="5">
    <source>
        <dbReference type="SAM" id="SignalP"/>
    </source>
</evidence>
<dbReference type="InterPro" id="IPR000889">
    <property type="entry name" value="Glutathione_peroxidase"/>
</dbReference>
<dbReference type="EMBL" id="BSSU01000005">
    <property type="protein sequence ID" value="GLX81645.1"/>
    <property type="molecule type" value="Genomic_DNA"/>
</dbReference>
<name>A0ABQ6H0I5_9GAMM</name>
<dbReference type="InterPro" id="IPR029759">
    <property type="entry name" value="GPX_AS"/>
</dbReference>
<keyword evidence="2 4" id="KW-0575">Peroxidase</keyword>
<dbReference type="GO" id="GO:0004601">
    <property type="term" value="F:peroxidase activity"/>
    <property type="evidence" value="ECO:0007669"/>
    <property type="project" value="UniProtKB-KW"/>
</dbReference>
<dbReference type="CDD" id="cd00340">
    <property type="entry name" value="GSH_Peroxidase"/>
    <property type="match status" value="1"/>
</dbReference>
<protein>
    <recommendedName>
        <fullName evidence="4">Glutathione peroxidase</fullName>
    </recommendedName>
</protein>
<dbReference type="Gene3D" id="3.40.30.10">
    <property type="entry name" value="Glutaredoxin"/>
    <property type="match status" value="1"/>
</dbReference>
<evidence type="ECO:0000256" key="1">
    <source>
        <dbReference type="ARBA" id="ARBA00006926"/>
    </source>
</evidence>
<comment type="similarity">
    <text evidence="1 4">Belongs to the glutathione peroxidase family.</text>
</comment>
<accession>A0ABQ6H0I5</accession>
<dbReference type="InterPro" id="IPR036249">
    <property type="entry name" value="Thioredoxin-like_sf"/>
</dbReference>
<gene>
    <name evidence="6" type="ORF">theurythT_10970</name>
</gene>
<keyword evidence="7" id="KW-1185">Reference proteome</keyword>
<dbReference type="SUPFAM" id="SSF52833">
    <property type="entry name" value="Thioredoxin-like"/>
    <property type="match status" value="1"/>
</dbReference>
<dbReference type="PROSITE" id="PS00460">
    <property type="entry name" value="GLUTATHIONE_PEROXID_1"/>
    <property type="match status" value="1"/>
</dbReference>
<evidence type="ECO:0000313" key="7">
    <source>
        <dbReference type="Proteomes" id="UP001157133"/>
    </source>
</evidence>
<evidence type="ECO:0000256" key="3">
    <source>
        <dbReference type="ARBA" id="ARBA00023002"/>
    </source>
</evidence>
<sequence>MKVSTINKLVQTTILSAAFVLPMSVNAASDQAQVEASDSCPAYLNQTMRLLHSSEEVNLCQLTKDKTVVFVNTASNCGFTPQFKGLEALYKENKDKGLVVVGFPSDDFFQEEDDEKDTAKVCFVNYGVTFPMMETTSVRGDDANPVFAHLGEKTTSPKWNFYKYLVTNNGANVQHFNSRVSPDDEEFVQALNTALAQ</sequence>
<evidence type="ECO:0000256" key="2">
    <source>
        <dbReference type="ARBA" id="ARBA00022559"/>
    </source>
</evidence>
<proteinExistence type="inferred from homology"/>
<dbReference type="PRINTS" id="PR01011">
    <property type="entry name" value="GLUTPROXDASE"/>
</dbReference>
<evidence type="ECO:0000313" key="6">
    <source>
        <dbReference type="EMBL" id="GLX81645.1"/>
    </source>
</evidence>
<dbReference type="PROSITE" id="PS51355">
    <property type="entry name" value="GLUTATHIONE_PEROXID_3"/>
    <property type="match status" value="1"/>
</dbReference>
<feature type="signal peptide" evidence="5">
    <location>
        <begin position="1"/>
        <end position="27"/>
    </location>
</feature>
<feature type="chain" id="PRO_5046417714" description="Glutathione peroxidase" evidence="5">
    <location>
        <begin position="28"/>
        <end position="197"/>
    </location>
</feature>
<dbReference type="PANTHER" id="PTHR11592:SF44">
    <property type="entry name" value="GLUTATHIONE PEROXIDASE"/>
    <property type="match status" value="1"/>
</dbReference>
<organism evidence="6 7">
    <name type="scientific">Thalassotalea eurytherma</name>
    <dbReference type="NCBI Taxonomy" id="1144278"/>
    <lineage>
        <taxon>Bacteria</taxon>
        <taxon>Pseudomonadati</taxon>
        <taxon>Pseudomonadota</taxon>
        <taxon>Gammaproteobacteria</taxon>
        <taxon>Alteromonadales</taxon>
        <taxon>Colwelliaceae</taxon>
        <taxon>Thalassotalea</taxon>
    </lineage>
</organism>
<dbReference type="PIRSF" id="PIRSF000303">
    <property type="entry name" value="Glutathion_perox"/>
    <property type="match status" value="1"/>
</dbReference>
<dbReference type="PANTHER" id="PTHR11592">
    <property type="entry name" value="GLUTATHIONE PEROXIDASE"/>
    <property type="match status" value="1"/>
</dbReference>
<keyword evidence="3 4" id="KW-0560">Oxidoreductase</keyword>
<dbReference type="Pfam" id="PF00255">
    <property type="entry name" value="GSHPx"/>
    <property type="match status" value="1"/>
</dbReference>